<dbReference type="Proteomes" id="UP000315403">
    <property type="component" value="Unassembled WGS sequence"/>
</dbReference>
<accession>A0A543Q6X9</accession>
<dbReference type="EMBL" id="SZUV01000001">
    <property type="protein sequence ID" value="TQN52059.1"/>
    <property type="molecule type" value="Genomic_DNA"/>
</dbReference>
<proteinExistence type="predicted"/>
<organism evidence="1 2">
    <name type="scientific">Acidithiobacillus thiooxidans ATCC 19377</name>
    <dbReference type="NCBI Taxonomy" id="637390"/>
    <lineage>
        <taxon>Bacteria</taxon>
        <taxon>Pseudomonadati</taxon>
        <taxon>Pseudomonadota</taxon>
        <taxon>Acidithiobacillia</taxon>
        <taxon>Acidithiobacillales</taxon>
        <taxon>Acidithiobacillaceae</taxon>
        <taxon>Acidithiobacillus</taxon>
    </lineage>
</organism>
<reference evidence="1 2" key="1">
    <citation type="submission" date="2019-03" db="EMBL/GenBank/DDBJ databases">
        <title>New insights into Acidothiobacillus thiooxidans sulfur metabolism through coupled gene expression, solution geochemistry, microscopy and spectroscopy analyses.</title>
        <authorList>
            <person name="Camacho D."/>
            <person name="Frazao R."/>
            <person name="Fouillen A."/>
            <person name="Nanci A."/>
            <person name="Lang B.F."/>
            <person name="Apte S.C."/>
            <person name="Baron C."/>
            <person name="Warren L.A."/>
        </authorList>
    </citation>
    <scope>NUCLEOTIDE SEQUENCE [LARGE SCALE GENOMIC DNA]</scope>
    <source>
        <strain evidence="1 2">ATCC 19377</strain>
    </source>
</reference>
<sequence>MTRIFYKEDLTDDIKNLKMTIEIEGGFANNEL</sequence>
<evidence type="ECO:0000313" key="2">
    <source>
        <dbReference type="Proteomes" id="UP000315403"/>
    </source>
</evidence>
<comment type="caution">
    <text evidence="1">The sequence shown here is derived from an EMBL/GenBank/DDBJ whole genome shotgun (WGS) entry which is preliminary data.</text>
</comment>
<gene>
    <name evidence="1" type="ORF">DLNHIDIE_01943</name>
</gene>
<evidence type="ECO:0000313" key="1">
    <source>
        <dbReference type="EMBL" id="TQN52059.1"/>
    </source>
</evidence>
<protein>
    <submittedName>
        <fullName evidence="1">Uncharacterized protein</fullName>
    </submittedName>
</protein>
<name>A0A543Q6X9_ACITH</name>
<dbReference type="AlphaFoldDB" id="A0A543Q6X9"/>